<name>A0A5C6D901_9BACT</name>
<dbReference type="AlphaFoldDB" id="A0A5C6D901"/>
<proteinExistence type="predicted"/>
<dbReference type="Proteomes" id="UP000319143">
    <property type="component" value="Unassembled WGS sequence"/>
</dbReference>
<sequence length="88" mass="9620">MLEFGVVIHATADTNFRRSFLRYPGADATNWRGEQAIRPSVVNRKVWGGKRLSRHSTATDRGAVVFVQRTGNAEHAAAAGKELCLAVP</sequence>
<dbReference type="EMBL" id="SJPV01000013">
    <property type="protein sequence ID" value="TWU32264.1"/>
    <property type="molecule type" value="Genomic_DNA"/>
</dbReference>
<keyword evidence="2" id="KW-1185">Reference proteome</keyword>
<gene>
    <name evidence="1" type="ORF">Poly41_57490</name>
</gene>
<evidence type="ECO:0000313" key="1">
    <source>
        <dbReference type="EMBL" id="TWU32264.1"/>
    </source>
</evidence>
<dbReference type="OrthoDB" id="8241751at2"/>
<comment type="caution">
    <text evidence="1">The sequence shown here is derived from an EMBL/GenBank/DDBJ whole genome shotgun (WGS) entry which is preliminary data.</text>
</comment>
<evidence type="ECO:0000313" key="2">
    <source>
        <dbReference type="Proteomes" id="UP000319143"/>
    </source>
</evidence>
<accession>A0A5C6D901</accession>
<reference evidence="1 2" key="1">
    <citation type="submission" date="2019-02" db="EMBL/GenBank/DDBJ databases">
        <title>Deep-cultivation of Planctomycetes and their phenomic and genomic characterization uncovers novel biology.</title>
        <authorList>
            <person name="Wiegand S."/>
            <person name="Jogler M."/>
            <person name="Boedeker C."/>
            <person name="Pinto D."/>
            <person name="Vollmers J."/>
            <person name="Rivas-Marin E."/>
            <person name="Kohn T."/>
            <person name="Peeters S.H."/>
            <person name="Heuer A."/>
            <person name="Rast P."/>
            <person name="Oberbeckmann S."/>
            <person name="Bunk B."/>
            <person name="Jeske O."/>
            <person name="Meyerdierks A."/>
            <person name="Storesund J.E."/>
            <person name="Kallscheuer N."/>
            <person name="Luecker S."/>
            <person name="Lage O.M."/>
            <person name="Pohl T."/>
            <person name="Merkel B.J."/>
            <person name="Hornburger P."/>
            <person name="Mueller R.-W."/>
            <person name="Bruemmer F."/>
            <person name="Labrenz M."/>
            <person name="Spormann A.M."/>
            <person name="Op Den Camp H."/>
            <person name="Overmann J."/>
            <person name="Amann R."/>
            <person name="Jetten M.S.M."/>
            <person name="Mascher T."/>
            <person name="Medema M.H."/>
            <person name="Devos D.P."/>
            <person name="Kaster A.-K."/>
            <person name="Ovreas L."/>
            <person name="Rohde M."/>
            <person name="Galperin M.Y."/>
            <person name="Jogler C."/>
        </authorList>
    </citation>
    <scope>NUCLEOTIDE SEQUENCE [LARGE SCALE GENOMIC DNA]</scope>
    <source>
        <strain evidence="1 2">Poly41</strain>
    </source>
</reference>
<organism evidence="1 2">
    <name type="scientific">Novipirellula artificiosorum</name>
    <dbReference type="NCBI Taxonomy" id="2528016"/>
    <lineage>
        <taxon>Bacteria</taxon>
        <taxon>Pseudomonadati</taxon>
        <taxon>Planctomycetota</taxon>
        <taxon>Planctomycetia</taxon>
        <taxon>Pirellulales</taxon>
        <taxon>Pirellulaceae</taxon>
        <taxon>Novipirellula</taxon>
    </lineage>
</organism>
<protein>
    <submittedName>
        <fullName evidence="1">Uncharacterized protein</fullName>
    </submittedName>
</protein>